<dbReference type="OrthoDB" id="7735955at2759"/>
<reference evidence="2" key="1">
    <citation type="journal article" date="2014" name="BMC Genomics">
        <title>Characterizing the developmental transcriptome of the oriental fruit fly, Bactrocera dorsalis (Diptera: Tephritidae) through comparative genomic analysis with Drosophila melanogaster utilizing modENCODE datasets.</title>
        <authorList>
            <person name="Geib S.M."/>
            <person name="Calla B."/>
            <person name="Hall B."/>
            <person name="Hou S."/>
            <person name="Manoukis N.C."/>
        </authorList>
    </citation>
    <scope>NUCLEOTIDE SEQUENCE</scope>
    <source>
        <strain evidence="2">Punador</strain>
    </source>
</reference>
<name>A0A034WBZ4_BACDO</name>
<evidence type="ECO:0000313" key="3">
    <source>
        <dbReference type="Proteomes" id="UP001652620"/>
    </source>
</evidence>
<keyword evidence="3" id="KW-1185">Reference proteome</keyword>
<dbReference type="Proteomes" id="UP001652620">
    <property type="component" value="Chromosome 1"/>
</dbReference>
<dbReference type="RefSeq" id="XP_049318429.1">
    <property type="nucleotide sequence ID" value="XM_049462472.1"/>
</dbReference>
<accession>A0A034WBZ4</accession>
<reference evidence="3 4" key="2">
    <citation type="submission" date="2025-05" db="UniProtKB">
        <authorList>
            <consortium name="RefSeq"/>
        </authorList>
    </citation>
    <scope>NUCLEOTIDE SEQUENCE [LARGE SCALE GENOMIC DNA]</scope>
    <source>
        <tissue evidence="4 5">Adult</tissue>
    </source>
</reference>
<dbReference type="GeneID" id="105222865"/>
<dbReference type="AlphaFoldDB" id="A0A034WBZ4"/>
<keyword evidence="1" id="KW-0175">Coiled coil</keyword>
<dbReference type="EMBL" id="GAKP01005851">
    <property type="protein sequence ID" value="JAC53101.1"/>
    <property type="molecule type" value="Transcribed_RNA"/>
</dbReference>
<gene>
    <name evidence="4 5" type="primary">LOC105222865</name>
</gene>
<evidence type="ECO:0000313" key="4">
    <source>
        <dbReference type="RefSeq" id="XP_049318428.1"/>
    </source>
</evidence>
<evidence type="ECO:0000313" key="2">
    <source>
        <dbReference type="EMBL" id="JAC53101.1"/>
    </source>
</evidence>
<dbReference type="KEGG" id="bdr:105222865"/>
<evidence type="ECO:0000256" key="1">
    <source>
        <dbReference type="SAM" id="Coils"/>
    </source>
</evidence>
<sequence>MVGFCLELVLLLKDTLPKSLIMDNFLLNERRNHWSKSQINRETSIPYAIYGGKSYVKEYNNRYIKTNNENEHHIAERFADTGTGGNDLKTEKEDGMDQGVSDSFYSYFPGYTNEYQKRQETLRNRQRENQQNFLKHQEMAQTSQKQTRVVAPVFIPSNHLDPYFNKTRSRPVDNLPLKTSTLSNDKTDIEIIVTNPNYQPTAYMTSRPNTTRHKLLRDLSHTALSSNEEIYTDRSKYIELETKRKKEYQRELMEQIVEKRRTVQLLREKERMEDEALTRRLQEQLKSIHLEEQLANENIFTEKDTKKNRLMRSQLLVKLENDANMLFDNKSFEKGEIPADIGDGSLKNSKCYERGDANKNKVYKYFSNSTRQDSHHYNSMSSYTNIIPADKHLAEKECFHLSEKICSKCDEPLKSYERCCLYCQERLYTNQKERGEVQSKVKDNVIYVCDKHSLRIDSLTYERENRRSSENFQFDESDMEKYTYSFVLVCHKCERIYIACQNCVAKKAVCRACHRKLNICMSCRRNLCNICMNEIATGQNTNRIHTIDTQANKEVEENHLKQGVDSFRILNLNTTAPNIAEDGYNSSLIGTVAKDTPCHQIKHNLGDEKPQVPHLDSIEVKNFYLDEDENSCIDSVRTETDKHLSRYMKNYGDVARLRIDKECSKSESRHCGTQTINSNLKRRDIMLKEEHNLSMPLLREMPKMTRKQLLNCPEIDTAHRRRKLNCIEQKWEVPAVQKCIITQNSHTLTEVGAIRKQLQAECLSDAQIY</sequence>
<evidence type="ECO:0000313" key="5">
    <source>
        <dbReference type="RefSeq" id="XP_049318429.1"/>
    </source>
</evidence>
<dbReference type="RefSeq" id="XP_049318428.1">
    <property type="nucleotide sequence ID" value="XM_049462471.1"/>
</dbReference>
<feature type="coiled-coil region" evidence="1">
    <location>
        <begin position="238"/>
        <end position="269"/>
    </location>
</feature>
<protein>
    <submittedName>
        <fullName evidence="4 5">Uncharacterized protein LOC105222865 isoform X1</fullName>
    </submittedName>
</protein>
<organism evidence="2">
    <name type="scientific">Bactrocera dorsalis</name>
    <name type="common">Oriental fruit fly</name>
    <name type="synonym">Dacus dorsalis</name>
    <dbReference type="NCBI Taxonomy" id="27457"/>
    <lineage>
        <taxon>Eukaryota</taxon>
        <taxon>Metazoa</taxon>
        <taxon>Ecdysozoa</taxon>
        <taxon>Arthropoda</taxon>
        <taxon>Hexapoda</taxon>
        <taxon>Insecta</taxon>
        <taxon>Pterygota</taxon>
        <taxon>Neoptera</taxon>
        <taxon>Endopterygota</taxon>
        <taxon>Diptera</taxon>
        <taxon>Brachycera</taxon>
        <taxon>Muscomorpha</taxon>
        <taxon>Tephritoidea</taxon>
        <taxon>Tephritidae</taxon>
        <taxon>Bactrocera</taxon>
        <taxon>Bactrocera</taxon>
    </lineage>
</organism>
<proteinExistence type="predicted"/>